<dbReference type="Pfam" id="PF02678">
    <property type="entry name" value="Pirin"/>
    <property type="match status" value="1"/>
</dbReference>
<reference evidence="4 5" key="1">
    <citation type="submission" date="2024-04" db="EMBL/GenBank/DDBJ databases">
        <title>Isolation of an actinomycete strain from pig manure.</title>
        <authorList>
            <person name="Gong T."/>
            <person name="Yu Z."/>
            <person name="An M."/>
            <person name="Wei C."/>
            <person name="Yang W."/>
            <person name="Liu L."/>
        </authorList>
    </citation>
    <scope>NUCLEOTIDE SEQUENCE [LARGE SCALE GENOMIC DNA]</scope>
    <source>
        <strain evidence="4 5">ZF39</strain>
    </source>
</reference>
<evidence type="ECO:0000259" key="3">
    <source>
        <dbReference type="Pfam" id="PF02678"/>
    </source>
</evidence>
<evidence type="ECO:0000313" key="5">
    <source>
        <dbReference type="Proteomes" id="UP001442841"/>
    </source>
</evidence>
<evidence type="ECO:0000313" key="4">
    <source>
        <dbReference type="EMBL" id="XAN05891.1"/>
    </source>
</evidence>
<protein>
    <submittedName>
        <fullName evidence="4">Pirin family protein</fullName>
    </submittedName>
</protein>
<dbReference type="Proteomes" id="UP001442841">
    <property type="component" value="Chromosome"/>
</dbReference>
<dbReference type="RefSeq" id="WP_425307325.1">
    <property type="nucleotide sequence ID" value="NZ_CP154795.1"/>
</dbReference>
<dbReference type="Gene3D" id="2.60.120.10">
    <property type="entry name" value="Jelly Rolls"/>
    <property type="match status" value="2"/>
</dbReference>
<name>A0ABZ3FIP9_9ACTN</name>
<dbReference type="InterPro" id="IPR011051">
    <property type="entry name" value="RmlC_Cupin_sf"/>
</dbReference>
<dbReference type="InterPro" id="IPR012093">
    <property type="entry name" value="Pirin"/>
</dbReference>
<evidence type="ECO:0000256" key="2">
    <source>
        <dbReference type="RuleBase" id="RU003457"/>
    </source>
</evidence>
<dbReference type="PANTHER" id="PTHR43212:SF3">
    <property type="entry name" value="QUERCETIN 2,3-DIOXYGENASE"/>
    <property type="match status" value="1"/>
</dbReference>
<evidence type="ECO:0000256" key="1">
    <source>
        <dbReference type="ARBA" id="ARBA00008416"/>
    </source>
</evidence>
<proteinExistence type="inferred from homology"/>
<organism evidence="4 5">
    <name type="scientific">Ammonicoccus fulvus</name>
    <dbReference type="NCBI Taxonomy" id="3138240"/>
    <lineage>
        <taxon>Bacteria</taxon>
        <taxon>Bacillati</taxon>
        <taxon>Actinomycetota</taxon>
        <taxon>Actinomycetes</taxon>
        <taxon>Propionibacteriales</taxon>
        <taxon>Propionibacteriaceae</taxon>
        <taxon>Ammonicoccus</taxon>
    </lineage>
</organism>
<comment type="similarity">
    <text evidence="1 2">Belongs to the pirin family.</text>
</comment>
<dbReference type="EMBL" id="CP154795">
    <property type="protein sequence ID" value="XAN05891.1"/>
    <property type="molecule type" value="Genomic_DNA"/>
</dbReference>
<dbReference type="InterPro" id="IPR014710">
    <property type="entry name" value="RmlC-like_jellyroll"/>
</dbReference>
<dbReference type="SUPFAM" id="SSF51182">
    <property type="entry name" value="RmlC-like cupins"/>
    <property type="match status" value="1"/>
</dbReference>
<keyword evidence="5" id="KW-1185">Reference proteome</keyword>
<feature type="domain" description="Pirin N-terminal" evidence="3">
    <location>
        <begin position="8"/>
        <end position="132"/>
    </location>
</feature>
<gene>
    <name evidence="4" type="ORF">AADG42_00730</name>
</gene>
<dbReference type="InterPro" id="IPR003829">
    <property type="entry name" value="Pirin_N_dom"/>
</dbReference>
<dbReference type="PANTHER" id="PTHR43212">
    <property type="entry name" value="QUERCETIN 2,3-DIOXYGENASE"/>
    <property type="match status" value="1"/>
</dbReference>
<accession>A0ABZ3FIP9</accession>
<sequence>MEIRRAADREITRLNWLTSRASFSMAVSHDPRFGHPRNTHHGVLTANNEDTVAAGWGFDPHRHRNLEIVTWVLSGSIVHADDKGNTALITSGVAQRMSAGTGILHSERNDAWKHFPDIPKHDDDAHVVQMWIVPDEANIAPSYAEFDANAALASGELVPVVSGLPHHRESAGIGLQCRYAGLHVARLRAPIENARLPAAGAVNVPAGAYLHVFVTRGAIELEGAGRLDQGDAVRLTEGEQRITALTDAEVLIWEMSRALPDR</sequence>